<accession>A0ABU8MYL8</accession>
<dbReference type="Proteomes" id="UP001385809">
    <property type="component" value="Unassembled WGS sequence"/>
</dbReference>
<evidence type="ECO:0000313" key="6">
    <source>
        <dbReference type="Proteomes" id="UP001385809"/>
    </source>
</evidence>
<dbReference type="InterPro" id="IPR001647">
    <property type="entry name" value="HTH_TetR"/>
</dbReference>
<protein>
    <submittedName>
        <fullName evidence="5">Helix-turn-helix domain-containing protein</fullName>
    </submittedName>
</protein>
<evidence type="ECO:0000256" key="3">
    <source>
        <dbReference type="SAM" id="MobiDB-lite"/>
    </source>
</evidence>
<dbReference type="InterPro" id="IPR009057">
    <property type="entry name" value="Homeodomain-like_sf"/>
</dbReference>
<dbReference type="RefSeq" id="WP_337698075.1">
    <property type="nucleotide sequence ID" value="NZ_JBBEGN010000023.1"/>
</dbReference>
<organism evidence="5 6">
    <name type="scientific">Actinomycetospora aurantiaca</name>
    <dbReference type="NCBI Taxonomy" id="3129233"/>
    <lineage>
        <taxon>Bacteria</taxon>
        <taxon>Bacillati</taxon>
        <taxon>Actinomycetota</taxon>
        <taxon>Actinomycetes</taxon>
        <taxon>Pseudonocardiales</taxon>
        <taxon>Pseudonocardiaceae</taxon>
        <taxon>Actinomycetospora</taxon>
    </lineage>
</organism>
<dbReference type="PRINTS" id="PR00455">
    <property type="entry name" value="HTHTETR"/>
</dbReference>
<feature type="region of interest" description="Disordered" evidence="3">
    <location>
        <begin position="1"/>
        <end position="37"/>
    </location>
</feature>
<evidence type="ECO:0000256" key="2">
    <source>
        <dbReference type="PROSITE-ProRule" id="PRU00335"/>
    </source>
</evidence>
<dbReference type="PROSITE" id="PS50977">
    <property type="entry name" value="HTH_TETR_2"/>
    <property type="match status" value="1"/>
</dbReference>
<gene>
    <name evidence="5" type="ORF">WCD74_27360</name>
</gene>
<keyword evidence="1 2" id="KW-0238">DNA-binding</keyword>
<comment type="caution">
    <text evidence="5">The sequence shown here is derived from an EMBL/GenBank/DDBJ whole genome shotgun (WGS) entry which is preliminary data.</text>
</comment>
<sequence length="242" mass="26541">MTRGGVRTLGRRPGRREGDVVASARSSRQRRANGEESKRRILDATVEIAGERGYEGTSINLVSARAGLPASSIYWHFENKDELIAAVIERSFGSWLSAMSLPEVAEPMNAAVDPDAVARSRALDMAARVAKALLESPDFLRLGLMLALERRPEEPRARTVFLQVRQVAQERLVAAVEELAPDLLPDEVALLVAYALAAADGLFISREVGGDSVDLPALFEMHAHALIDAVARFRAHREPRQR</sequence>
<evidence type="ECO:0000256" key="1">
    <source>
        <dbReference type="ARBA" id="ARBA00023125"/>
    </source>
</evidence>
<dbReference type="EMBL" id="JBBEGN010000023">
    <property type="protein sequence ID" value="MEJ2871508.1"/>
    <property type="molecule type" value="Genomic_DNA"/>
</dbReference>
<proteinExistence type="predicted"/>
<reference evidence="5 6" key="1">
    <citation type="submission" date="2024-03" db="EMBL/GenBank/DDBJ databases">
        <title>Actinomycetospora sp. OC33-EN08, a novel actinomycete isolated from wild orchid (Aerides multiflora).</title>
        <authorList>
            <person name="Suriyachadkun C."/>
        </authorList>
    </citation>
    <scope>NUCLEOTIDE SEQUENCE [LARGE SCALE GENOMIC DNA]</scope>
    <source>
        <strain evidence="5 6">OC33-EN08</strain>
    </source>
</reference>
<dbReference type="SUPFAM" id="SSF46689">
    <property type="entry name" value="Homeodomain-like"/>
    <property type="match status" value="1"/>
</dbReference>
<dbReference type="Pfam" id="PF00440">
    <property type="entry name" value="TetR_N"/>
    <property type="match status" value="1"/>
</dbReference>
<keyword evidence="6" id="KW-1185">Reference proteome</keyword>
<dbReference type="PANTHER" id="PTHR30055">
    <property type="entry name" value="HTH-TYPE TRANSCRIPTIONAL REGULATOR RUTR"/>
    <property type="match status" value="1"/>
</dbReference>
<evidence type="ECO:0000313" key="5">
    <source>
        <dbReference type="EMBL" id="MEJ2871508.1"/>
    </source>
</evidence>
<evidence type="ECO:0000259" key="4">
    <source>
        <dbReference type="PROSITE" id="PS50977"/>
    </source>
</evidence>
<dbReference type="InterPro" id="IPR050109">
    <property type="entry name" value="HTH-type_TetR-like_transc_reg"/>
</dbReference>
<dbReference type="PANTHER" id="PTHR30055:SF146">
    <property type="entry name" value="HTH-TYPE TRANSCRIPTIONAL DUAL REGULATOR CECR"/>
    <property type="match status" value="1"/>
</dbReference>
<feature type="domain" description="HTH tetR-type" evidence="4">
    <location>
        <begin position="35"/>
        <end position="95"/>
    </location>
</feature>
<dbReference type="Gene3D" id="1.10.357.10">
    <property type="entry name" value="Tetracycline Repressor, domain 2"/>
    <property type="match status" value="1"/>
</dbReference>
<name>A0ABU8MYL8_9PSEU</name>
<feature type="DNA-binding region" description="H-T-H motif" evidence="2">
    <location>
        <begin position="58"/>
        <end position="77"/>
    </location>
</feature>